<organism evidence="1 2">
    <name type="scientific">Pseudomonas gessardii</name>
    <dbReference type="NCBI Taxonomy" id="78544"/>
    <lineage>
        <taxon>Bacteria</taxon>
        <taxon>Pseudomonadati</taxon>
        <taxon>Pseudomonadota</taxon>
        <taxon>Gammaproteobacteria</taxon>
        <taxon>Pseudomonadales</taxon>
        <taxon>Pseudomonadaceae</taxon>
        <taxon>Pseudomonas</taxon>
    </lineage>
</organism>
<dbReference type="GeneID" id="70099317"/>
<name>A0A7Y1MUL0_9PSED</name>
<comment type="caution">
    <text evidence="1">The sequence shown here is derived from an EMBL/GenBank/DDBJ whole genome shotgun (WGS) entry which is preliminary data.</text>
</comment>
<dbReference type="Proteomes" id="UP000542111">
    <property type="component" value="Unassembled WGS sequence"/>
</dbReference>
<evidence type="ECO:0000313" key="2">
    <source>
        <dbReference type="Proteomes" id="UP000542111"/>
    </source>
</evidence>
<reference evidence="1 2" key="1">
    <citation type="journal article" date="2020" name="Front. Microbiol.">
        <title>Genetic Organization of the aprX-lipA2 Operon Affects the Proteolytic Potential of Pseudomonas Species in Milk.</title>
        <authorList>
            <person name="Maier C."/>
            <person name="Huptas C."/>
            <person name="von Neubeck M."/>
            <person name="Scherer S."/>
            <person name="Wenning M."/>
            <person name="Lucking G."/>
        </authorList>
    </citation>
    <scope>NUCLEOTIDE SEQUENCE [LARGE SCALE GENOMIC DNA]</scope>
    <source>
        <strain evidence="1 2">G4779</strain>
    </source>
</reference>
<dbReference type="RefSeq" id="WP_038445799.1">
    <property type="nucleotide sequence ID" value="NZ_CBCRYT010000084.1"/>
</dbReference>
<accession>A0A7Y1MUL0</accession>
<protein>
    <recommendedName>
        <fullName evidence="3">Queuine tRNA-ribosyltransferase</fullName>
    </recommendedName>
</protein>
<dbReference type="AlphaFoldDB" id="A0A7Y1MUL0"/>
<sequence>MELNRLPAWLQAYRDGHRQGNAQALAAYADYYCMDGSADMELDIEERLGYIPPPMVSYASRTGTRRNLAAMRGAGWRLLVSAAGVLRTEGFEHYALDNGAWSAYQQGTQFDERAFGRAVDLLGEDADWVVLPDIVAGGIESLDFSLRWLDRLKGFPRRLLIAVQDGMEPDDVREFLSPSVGIFLGGSTPWKLQTMAAWGVLSRRRNCYYHVGRVNSARRIGMCAAASANSFDGTSVTRFADTLPALHAALCYADYQGDLFSLAKEDVAATPFNCCWPLPSRQHCFDGAHHHEDEVI</sequence>
<dbReference type="EMBL" id="JAAQYP010000054">
    <property type="protein sequence ID" value="NNA98332.1"/>
    <property type="molecule type" value="Genomic_DNA"/>
</dbReference>
<proteinExistence type="predicted"/>
<dbReference type="OrthoDB" id="9072763at2"/>
<evidence type="ECO:0008006" key="3">
    <source>
        <dbReference type="Google" id="ProtNLM"/>
    </source>
</evidence>
<gene>
    <name evidence="1" type="ORF">HBO33_24525</name>
</gene>
<evidence type="ECO:0000313" key="1">
    <source>
        <dbReference type="EMBL" id="NNA98332.1"/>
    </source>
</evidence>